<dbReference type="PROSITE" id="PS51257">
    <property type="entry name" value="PROKAR_LIPOPROTEIN"/>
    <property type="match status" value="1"/>
</dbReference>
<reference evidence="6 7" key="1">
    <citation type="submission" date="2017-06" db="EMBL/GenBank/DDBJ databases">
        <title>the draft geome sequence of Illustriluteabacillus marina B3227.</title>
        <authorList>
            <person name="He R.-H."/>
            <person name="Du Z.-J."/>
        </authorList>
    </citation>
    <scope>NUCLEOTIDE SEQUENCE [LARGE SCALE GENOMIC DNA]</scope>
    <source>
        <strain evidence="6 7">B3227</strain>
    </source>
</reference>
<evidence type="ECO:0000256" key="5">
    <source>
        <dbReference type="SAM" id="SignalP"/>
    </source>
</evidence>
<feature type="signal peptide" evidence="5">
    <location>
        <begin position="1"/>
        <end position="21"/>
    </location>
</feature>
<gene>
    <name evidence="6" type="ORF">CEY16_08400</name>
</gene>
<proteinExistence type="inferred from homology"/>
<dbReference type="NCBIfam" id="TIGR00787">
    <property type="entry name" value="dctP"/>
    <property type="match status" value="1"/>
</dbReference>
<dbReference type="Gene3D" id="3.40.190.170">
    <property type="entry name" value="Bacterial extracellular solute-binding protein, family 7"/>
    <property type="match status" value="1"/>
</dbReference>
<evidence type="ECO:0000313" key="6">
    <source>
        <dbReference type="EMBL" id="PKR77935.1"/>
    </source>
</evidence>
<comment type="subcellular location">
    <subcellularLocation>
        <location evidence="1">Cell envelope</location>
    </subcellularLocation>
</comment>
<dbReference type="Pfam" id="PF03480">
    <property type="entry name" value="DctP"/>
    <property type="match status" value="1"/>
</dbReference>
<comment type="caution">
    <text evidence="6">The sequence shown here is derived from an EMBL/GenBank/DDBJ whole genome shotgun (WGS) entry which is preliminary data.</text>
</comment>
<evidence type="ECO:0000256" key="4">
    <source>
        <dbReference type="ARBA" id="ARBA00022729"/>
    </source>
</evidence>
<sequence length="330" mass="36636">MMKKLSLVMFTILLTILAACGSDSGSGSSEDATTIKLAHSGSESHQYHIAATEFKDLVEEKTDGSVEVEIHGNATLGSEAEAIEQVMDGSIEMTTVAADSSFANTVPEMNVFGIPYLFTDEEHVYSTLDGDIGQELLDLTEEHNMKGLGYWEVGFRHLTNNEKEIKTPEDVEGLKIRVQPSPVWEEHMRALGASPTPVDFNELYSSLDQGVVDGQENPLPTIDSMKFYEVQKYVAMTAHTYSPAIVVMNSDVYDGLNEDQQEAVQSAVEETTEYHRETLAEKEEEIVETLKENDVTITEPDRDAFREATKDVKDALSEEVPSDLIERIQE</sequence>
<dbReference type="InterPro" id="IPR004682">
    <property type="entry name" value="TRAP_DctP"/>
</dbReference>
<dbReference type="InterPro" id="IPR038404">
    <property type="entry name" value="TRAP_DctP_sf"/>
</dbReference>
<evidence type="ECO:0000256" key="2">
    <source>
        <dbReference type="ARBA" id="ARBA00009023"/>
    </source>
</evidence>
<keyword evidence="7" id="KW-1185">Reference proteome</keyword>
<dbReference type="PIRSF" id="PIRSF006470">
    <property type="entry name" value="DctB"/>
    <property type="match status" value="1"/>
</dbReference>
<feature type="chain" id="PRO_5014182226" evidence="5">
    <location>
        <begin position="22"/>
        <end position="330"/>
    </location>
</feature>
<comment type="similarity">
    <text evidence="2">Belongs to the bacterial solute-binding protein 7 family.</text>
</comment>
<organism evidence="6 7">
    <name type="scientific">Halalkalibacillus sediminis</name>
    <dbReference type="NCBI Taxonomy" id="2018042"/>
    <lineage>
        <taxon>Bacteria</taxon>
        <taxon>Bacillati</taxon>
        <taxon>Bacillota</taxon>
        <taxon>Bacilli</taxon>
        <taxon>Bacillales</taxon>
        <taxon>Bacillaceae</taxon>
        <taxon>Halalkalibacillus</taxon>
    </lineage>
</organism>
<dbReference type="EMBL" id="PJNH01000002">
    <property type="protein sequence ID" value="PKR77935.1"/>
    <property type="molecule type" value="Genomic_DNA"/>
</dbReference>
<dbReference type="CDD" id="cd13676">
    <property type="entry name" value="PBP2_TRAP_DctP2_like"/>
    <property type="match status" value="1"/>
</dbReference>
<accession>A0A2I0QUB0</accession>
<dbReference type="InterPro" id="IPR018389">
    <property type="entry name" value="DctP_fam"/>
</dbReference>
<keyword evidence="4 5" id="KW-0732">Signal</keyword>
<protein>
    <submittedName>
        <fullName evidence="6">C4-dicarboxylate ABC transporter substrate-binding protein</fullName>
    </submittedName>
</protein>
<dbReference type="RefSeq" id="WP_101331543.1">
    <property type="nucleotide sequence ID" value="NZ_PJNH01000002.1"/>
</dbReference>
<evidence type="ECO:0000256" key="1">
    <source>
        <dbReference type="ARBA" id="ARBA00004196"/>
    </source>
</evidence>
<dbReference type="PANTHER" id="PTHR33376:SF4">
    <property type="entry name" value="SIALIC ACID-BINDING PERIPLASMIC PROTEIN SIAP"/>
    <property type="match status" value="1"/>
</dbReference>
<name>A0A2I0QUB0_9BACI</name>
<dbReference type="NCBIfam" id="NF037995">
    <property type="entry name" value="TRAP_S1"/>
    <property type="match status" value="1"/>
</dbReference>
<dbReference type="GO" id="GO:0055085">
    <property type="term" value="P:transmembrane transport"/>
    <property type="evidence" value="ECO:0007669"/>
    <property type="project" value="InterPro"/>
</dbReference>
<keyword evidence="3" id="KW-0813">Transport</keyword>
<dbReference type="PANTHER" id="PTHR33376">
    <property type="match status" value="1"/>
</dbReference>
<dbReference type="Proteomes" id="UP000243524">
    <property type="component" value="Unassembled WGS sequence"/>
</dbReference>
<dbReference type="GO" id="GO:0030288">
    <property type="term" value="C:outer membrane-bounded periplasmic space"/>
    <property type="evidence" value="ECO:0007669"/>
    <property type="project" value="InterPro"/>
</dbReference>
<evidence type="ECO:0000256" key="3">
    <source>
        <dbReference type="ARBA" id="ARBA00022448"/>
    </source>
</evidence>
<evidence type="ECO:0000313" key="7">
    <source>
        <dbReference type="Proteomes" id="UP000243524"/>
    </source>
</evidence>
<dbReference type="AlphaFoldDB" id="A0A2I0QUB0"/>
<dbReference type="OrthoDB" id="9776801at2"/>